<reference evidence="2" key="1">
    <citation type="submission" date="2009-07" db="EMBL/GenBank/DDBJ databases">
        <title>Complete sequence of Geobacter sp. M21.</title>
        <authorList>
            <consortium name="US DOE Joint Genome Institute"/>
            <person name="Lucas S."/>
            <person name="Copeland A."/>
            <person name="Lapidus A."/>
            <person name="Glavina del Rio T."/>
            <person name="Dalin E."/>
            <person name="Tice H."/>
            <person name="Bruce D."/>
            <person name="Goodwin L."/>
            <person name="Pitluck S."/>
            <person name="Saunders E."/>
            <person name="Brettin T."/>
            <person name="Detter J.C."/>
            <person name="Han C."/>
            <person name="Larimer F."/>
            <person name="Land M."/>
            <person name="Hauser L."/>
            <person name="Kyrpides N."/>
            <person name="Ovchinnikova G."/>
            <person name="Lovley D."/>
        </authorList>
    </citation>
    <scope>NUCLEOTIDE SEQUENCE [LARGE SCALE GENOMIC DNA]</scope>
    <source>
        <strain evidence="2">M21</strain>
    </source>
</reference>
<feature type="domain" description="Transposase IS204/IS1001/IS1096/IS1165 zinc-finger" evidence="1">
    <location>
        <begin position="41"/>
        <end position="86"/>
    </location>
</feature>
<protein>
    <submittedName>
        <fullName evidence="2">Truncated transposase, ISL3 family</fullName>
    </submittedName>
</protein>
<dbReference type="InterPro" id="IPR029261">
    <property type="entry name" value="Transposase_Znf"/>
</dbReference>
<dbReference type="eggNOG" id="COG3464">
    <property type="taxonomic scope" value="Bacteria"/>
</dbReference>
<dbReference type="AlphaFoldDB" id="C6DYV9"/>
<dbReference type="EMBL" id="CP001661">
    <property type="protein sequence ID" value="ACT16460.1"/>
    <property type="molecule type" value="Genomic_DNA"/>
</dbReference>
<dbReference type="KEGG" id="gem:GM21_0379"/>
<accession>C6DYV9</accession>
<sequence>MDQIFIFTATLGLAPPWRVTSACFTDHSNRLDIQIEYALETIACPHCGSKLSRSPSGTVQEIWYHRDFLSYATYLHARMPIMPCRCGAFPLERPWCRAGSGFMPIPTLES</sequence>
<gene>
    <name evidence="2" type="ordered locus">GM21_0379</name>
</gene>
<evidence type="ECO:0000259" key="1">
    <source>
        <dbReference type="Pfam" id="PF14690"/>
    </source>
</evidence>
<name>C6DYV9_GEOSM</name>
<dbReference type="STRING" id="443144.GM21_0379"/>
<evidence type="ECO:0000313" key="2">
    <source>
        <dbReference type="EMBL" id="ACT16460.1"/>
    </source>
</evidence>
<proteinExistence type="predicted"/>
<dbReference type="HOGENOM" id="CLU_041900_8_1_7"/>
<dbReference type="Pfam" id="PF14690">
    <property type="entry name" value="Zn_ribbon_ISL3"/>
    <property type="match status" value="1"/>
</dbReference>
<organism evidence="2">
    <name type="scientific">Geobacter sp. (strain M21)</name>
    <dbReference type="NCBI Taxonomy" id="443144"/>
    <lineage>
        <taxon>Bacteria</taxon>
        <taxon>Pseudomonadati</taxon>
        <taxon>Thermodesulfobacteriota</taxon>
        <taxon>Desulfuromonadia</taxon>
        <taxon>Geobacterales</taxon>
        <taxon>Geobacteraceae</taxon>
        <taxon>Geobacter</taxon>
    </lineage>
</organism>
<dbReference type="OrthoDB" id="46712at2"/>